<dbReference type="Pfam" id="PF13385">
    <property type="entry name" value="Laminin_G_3"/>
    <property type="match status" value="1"/>
</dbReference>
<dbReference type="PANTHER" id="PTHR31151">
    <property type="entry name" value="PROLINE-TRNA LIGASE (DUF1680)"/>
    <property type="match status" value="1"/>
</dbReference>
<dbReference type="InterPro" id="IPR049046">
    <property type="entry name" value="Beta-AFase-like_GH127_middle"/>
</dbReference>
<feature type="region of interest" description="Disordered" evidence="3">
    <location>
        <begin position="652"/>
        <end position="681"/>
    </location>
</feature>
<feature type="compositionally biased region" description="Basic and acidic residues" evidence="3">
    <location>
        <begin position="657"/>
        <end position="666"/>
    </location>
</feature>
<evidence type="ECO:0000256" key="1">
    <source>
        <dbReference type="ARBA" id="ARBA00022729"/>
    </source>
</evidence>
<protein>
    <recommendedName>
        <fullName evidence="5">LamG-like jellyroll fold domain-containing protein</fullName>
    </recommendedName>
</protein>
<dbReference type="SMART" id="SM00560">
    <property type="entry name" value="LamGL"/>
    <property type="match status" value="1"/>
</dbReference>
<evidence type="ECO:0000256" key="4">
    <source>
        <dbReference type="SAM" id="SignalP"/>
    </source>
</evidence>
<dbReference type="GO" id="GO:0005975">
    <property type="term" value="P:carbohydrate metabolic process"/>
    <property type="evidence" value="ECO:0007669"/>
    <property type="project" value="InterPro"/>
</dbReference>
<dbReference type="RefSeq" id="WP_073188716.1">
    <property type="nucleotide sequence ID" value="NZ_FQZG01000047.1"/>
</dbReference>
<dbReference type="InterPro" id="IPR046780">
    <property type="entry name" value="aBig_2"/>
</dbReference>
<name>A0A1M6J5B9_9ACTN</name>
<dbReference type="STRING" id="1123357.SAMN02745244_02463"/>
<dbReference type="EMBL" id="FQZG01000047">
    <property type="protein sequence ID" value="SHJ41893.1"/>
    <property type="molecule type" value="Genomic_DNA"/>
</dbReference>
<feature type="chain" id="PRO_5039464454" description="LamG-like jellyroll fold domain-containing protein" evidence="4">
    <location>
        <begin position="28"/>
        <end position="1362"/>
    </location>
</feature>
<dbReference type="InterPro" id="IPR012878">
    <property type="entry name" value="Beta-AFase-like_GH127_cat"/>
</dbReference>
<dbReference type="Gene3D" id="2.60.120.200">
    <property type="match status" value="1"/>
</dbReference>
<keyword evidence="2" id="KW-1015">Disulfide bond</keyword>
<dbReference type="Pfam" id="PF20736">
    <property type="entry name" value="Glyco_hydro127M"/>
    <property type="match status" value="1"/>
</dbReference>
<dbReference type="InterPro" id="IPR013320">
    <property type="entry name" value="ConA-like_dom_sf"/>
</dbReference>
<evidence type="ECO:0000259" key="5">
    <source>
        <dbReference type="SMART" id="SM00560"/>
    </source>
</evidence>
<dbReference type="Pfam" id="PF07944">
    <property type="entry name" value="Beta-AFase-like_GH127_cat"/>
    <property type="match status" value="1"/>
</dbReference>
<evidence type="ECO:0000256" key="2">
    <source>
        <dbReference type="ARBA" id="ARBA00023157"/>
    </source>
</evidence>
<dbReference type="InterPro" id="IPR025883">
    <property type="entry name" value="Cadherin-like_domain"/>
</dbReference>
<proteinExistence type="predicted"/>
<reference evidence="6 7" key="1">
    <citation type="submission" date="2016-11" db="EMBL/GenBank/DDBJ databases">
        <authorList>
            <person name="Jaros S."/>
            <person name="Januszkiewicz K."/>
            <person name="Wedrychowicz H."/>
        </authorList>
    </citation>
    <scope>NUCLEOTIDE SEQUENCE [LARGE SCALE GENOMIC DNA]</scope>
    <source>
        <strain evidence="6 7">DSM 12906</strain>
    </source>
</reference>
<dbReference type="PANTHER" id="PTHR31151:SF0">
    <property type="entry name" value="PROLINE-TRNA LIGASE (DUF1680)"/>
    <property type="match status" value="1"/>
</dbReference>
<evidence type="ECO:0000313" key="6">
    <source>
        <dbReference type="EMBL" id="SHJ41893.1"/>
    </source>
</evidence>
<accession>A0A1M6J5B9</accession>
<dbReference type="Pfam" id="PF12733">
    <property type="entry name" value="Cadherin-like"/>
    <property type="match status" value="1"/>
</dbReference>
<keyword evidence="7" id="KW-1185">Reference proteome</keyword>
<dbReference type="InterPro" id="IPR008928">
    <property type="entry name" value="6-hairpin_glycosidase_sf"/>
</dbReference>
<sequence length="1362" mass="147553">MKFPRTPIAVLAAAALAVGVVPTIPAAAEPNGLAGSEQLSLAFDGTLTDASPRATSVSMFTGTASYVDGVAGQALSFNGSSAVSLGTGAHLQPADLTISFWYRPDAAMTGEQVFAWSKTTYNSEGWYLTAENSTTPLALSVGSSTGQPYKVAVEGSRDAFFPVGKWTHVVVTFDHATKTVAFYRDGVRQSGVVKYPVSVTAPGVITAESTSTKTLGWNGPTYRGAFLKGALDEYRIYDRAATLEDVVALTQEFDPTFDPTTIARADLDSLTVPSTLTRNHTLSTQGGGGSEISWSSSDETVIRVEDGVAVVTRPPDANAVVTLTASATYGGSTPVSRTFDVTVTQDGVDTSNYLSAVPLQTVTIEDDYLTNSRELTVDYLLSLEPEKFLNGFYTTAGLTPTATAYEGWERTSGTRFSGHFFGHYLSSLAQAWATETDQATRDQLLAKLQVAVDGLKVTQDAYALRDPANAGYVSPFAINLLPAGGSGLLVPFYNLHKVEAGLIDVYRYAPAALGEDALDVASKFGTWVKNWASRQADPAAILRTEYGGMNEALYNLYEITGDPDHKRAAEYFDEVTLFRQLAAGDDVLNGKHANTTIPKLTGALKRYVLFTDNETLYDQLSATEQGDLSMYREAAENFWQIVIDDHTYANGGNSQSEHFHEPDTLHQHATNGSTSGYGENSTAEGCNEYNMLKLSRLLFQITKDRKYADYYESTLINSVLASQNPETGMMTYFQPQTAGYAKVFGRPFDEFWCDHGTAIESYTKLGDSIYFEDPESIYVNQFRSSTLSSARHNISLNTTADVPATDTVTFEVAALGDGEASAKLRIRIPDWVADAPTLTVNGEARTIEDVDGYAVVDVTAGDELTWKIPAEVSVSGSEDPDWVAFKYGPVLLGTELSRSNVDSDYIAGVLVRMGTADKSLSNEVTVADSSQWQADIGTNLVRIEDGVNANGMTTMRFKLQNVDDASAALTFEPYYSLYDARYATYMTLIEPDSAASQAKIRREKEQQRIAEFTVDSLTSFDDNNSEADKNYKHNLSSVGVWLGQPYRDGQRSTQAFFSYDMIVDLDADTNYLGARYFGGDAGRTFDVYVNDVLLKHETVNNRAGADTFYVQYDAIPQTVLDGIEARDSYKRDQNGNYVLDSEGQRIPVVTVRFHGNGNSYVGGVFGVYTTTKTGYDTDAQLSALSFDDATLAPALTTGTYDYDLTVAEDATKVSMNVDPHTPSGLVLLGDILIDDRQPREIPLTGDDQTITLTAYAQDHTTAVDYTVRVQRQNSQPAVEVDATTRCVAGKAYLVVRAHNLTDGPLTVSFTGTEASGTLADVAPGDWGSKALNTRKASLSAGTVSFEAAGQQIDATYPAVNCR</sequence>
<dbReference type="InterPro" id="IPR046544">
    <property type="entry name" value="GH146_SB_dom"/>
</dbReference>
<gene>
    <name evidence="6" type="ORF">SAMN02745244_02463</name>
</gene>
<feature type="domain" description="LamG-like jellyroll fold" evidence="5">
    <location>
        <begin position="94"/>
        <end position="244"/>
    </location>
</feature>
<organism evidence="6 7">
    <name type="scientific">Tessaracoccus bendigoensis DSM 12906</name>
    <dbReference type="NCBI Taxonomy" id="1123357"/>
    <lineage>
        <taxon>Bacteria</taxon>
        <taxon>Bacillati</taxon>
        <taxon>Actinomycetota</taxon>
        <taxon>Actinomycetes</taxon>
        <taxon>Propionibacteriales</taxon>
        <taxon>Propionibacteriaceae</taxon>
        <taxon>Tessaracoccus</taxon>
    </lineage>
</organism>
<feature type="compositionally biased region" description="Polar residues" evidence="3">
    <location>
        <begin position="667"/>
        <end position="681"/>
    </location>
</feature>
<keyword evidence="1 4" id="KW-0732">Signal</keyword>
<evidence type="ECO:0000256" key="3">
    <source>
        <dbReference type="SAM" id="MobiDB-lite"/>
    </source>
</evidence>
<evidence type="ECO:0000313" key="7">
    <source>
        <dbReference type="Proteomes" id="UP000184512"/>
    </source>
</evidence>
<dbReference type="SUPFAM" id="SSF49899">
    <property type="entry name" value="Concanavalin A-like lectins/glucanases"/>
    <property type="match status" value="1"/>
</dbReference>
<dbReference type="InterPro" id="IPR006558">
    <property type="entry name" value="LamG-like"/>
</dbReference>
<dbReference type="Proteomes" id="UP000184512">
    <property type="component" value="Unassembled WGS sequence"/>
</dbReference>
<dbReference type="OrthoDB" id="291295at2"/>
<dbReference type="Pfam" id="PF20620">
    <property type="entry name" value="DUF6805"/>
    <property type="match status" value="1"/>
</dbReference>
<dbReference type="Pfam" id="PF20578">
    <property type="entry name" value="aBig_2"/>
    <property type="match status" value="1"/>
</dbReference>
<dbReference type="SUPFAM" id="SSF48208">
    <property type="entry name" value="Six-hairpin glycosidases"/>
    <property type="match status" value="1"/>
</dbReference>
<feature type="signal peptide" evidence="4">
    <location>
        <begin position="1"/>
        <end position="27"/>
    </location>
</feature>